<evidence type="ECO:0000256" key="6">
    <source>
        <dbReference type="RuleBase" id="RU000461"/>
    </source>
</evidence>
<keyword evidence="8" id="KW-1185">Reference proteome</keyword>
<dbReference type="CDD" id="cd11041">
    <property type="entry name" value="CYP503A1-like"/>
    <property type="match status" value="1"/>
</dbReference>
<gene>
    <name evidence="7" type="ORF">BZG36_01483</name>
</gene>
<evidence type="ECO:0000256" key="2">
    <source>
        <dbReference type="ARBA" id="ARBA00010617"/>
    </source>
</evidence>
<dbReference type="GO" id="GO:0005506">
    <property type="term" value="F:iron ion binding"/>
    <property type="evidence" value="ECO:0007669"/>
    <property type="project" value="InterPro"/>
</dbReference>
<keyword evidence="3 5" id="KW-0479">Metal-binding</keyword>
<dbReference type="Pfam" id="PF00067">
    <property type="entry name" value="p450"/>
    <property type="match status" value="1"/>
</dbReference>
<evidence type="ECO:0000313" key="8">
    <source>
        <dbReference type="Proteomes" id="UP000242875"/>
    </source>
</evidence>
<proteinExistence type="inferred from homology"/>
<dbReference type="Proteomes" id="UP000242875">
    <property type="component" value="Unassembled WGS sequence"/>
</dbReference>
<keyword evidence="5 6" id="KW-0349">Heme</keyword>
<dbReference type="InterPro" id="IPR036396">
    <property type="entry name" value="Cyt_P450_sf"/>
</dbReference>
<dbReference type="GO" id="GO:0004497">
    <property type="term" value="F:monooxygenase activity"/>
    <property type="evidence" value="ECO:0007669"/>
    <property type="project" value="UniProtKB-KW"/>
</dbReference>
<evidence type="ECO:0000256" key="4">
    <source>
        <dbReference type="ARBA" id="ARBA00023004"/>
    </source>
</evidence>
<reference evidence="7 8" key="1">
    <citation type="journal article" date="2017" name="Mycologia">
        <title>Bifiguratus adelaidae, gen. et sp. nov., a new member of Mucoromycotina in endophytic and soil-dwelling habitats.</title>
        <authorList>
            <person name="Torres-Cruz T.J."/>
            <person name="Billingsley Tobias T.L."/>
            <person name="Almatruk M."/>
            <person name="Hesse C."/>
            <person name="Kuske C.R."/>
            <person name="Desiro A."/>
            <person name="Benucci G.M."/>
            <person name="Bonito G."/>
            <person name="Stajich J.E."/>
            <person name="Dunlap C."/>
            <person name="Arnold A.E."/>
            <person name="Porras-Alfaro A."/>
        </authorList>
    </citation>
    <scope>NUCLEOTIDE SEQUENCE [LARGE SCALE GENOMIC DNA]</scope>
    <source>
        <strain evidence="7 8">AZ0501</strain>
    </source>
</reference>
<dbReference type="Gene3D" id="1.10.630.10">
    <property type="entry name" value="Cytochrome P450"/>
    <property type="match status" value="1"/>
</dbReference>
<evidence type="ECO:0000256" key="5">
    <source>
        <dbReference type="PIRSR" id="PIRSR602403-1"/>
    </source>
</evidence>
<dbReference type="InterPro" id="IPR001128">
    <property type="entry name" value="Cyt_P450"/>
</dbReference>
<keyword evidence="6" id="KW-0503">Monooxygenase</keyword>
<evidence type="ECO:0000256" key="1">
    <source>
        <dbReference type="ARBA" id="ARBA00001971"/>
    </source>
</evidence>
<comment type="similarity">
    <text evidence="2 6">Belongs to the cytochrome P450 family.</text>
</comment>
<dbReference type="PRINTS" id="PR00465">
    <property type="entry name" value="EP450IV"/>
</dbReference>
<dbReference type="InterPro" id="IPR002403">
    <property type="entry name" value="Cyt_P450_E_grp-IV"/>
</dbReference>
<evidence type="ECO:0000313" key="7">
    <source>
        <dbReference type="EMBL" id="OZJ05603.1"/>
    </source>
</evidence>
<comment type="cofactor">
    <cofactor evidence="1 5">
        <name>heme</name>
        <dbReference type="ChEBI" id="CHEBI:30413"/>
    </cofactor>
</comment>
<organism evidence="7 8">
    <name type="scientific">Bifiguratus adelaidae</name>
    <dbReference type="NCBI Taxonomy" id="1938954"/>
    <lineage>
        <taxon>Eukaryota</taxon>
        <taxon>Fungi</taxon>
        <taxon>Fungi incertae sedis</taxon>
        <taxon>Mucoromycota</taxon>
        <taxon>Mucoromycotina</taxon>
        <taxon>Endogonomycetes</taxon>
        <taxon>Endogonales</taxon>
        <taxon>Endogonales incertae sedis</taxon>
        <taxon>Bifiguratus</taxon>
    </lineage>
</organism>
<protein>
    <recommendedName>
        <fullName evidence="9">Cytochrome P450</fullName>
    </recommendedName>
</protein>
<feature type="binding site" description="axial binding residue" evidence="5">
    <location>
        <position position="484"/>
    </location>
    <ligand>
        <name>heme</name>
        <dbReference type="ChEBI" id="CHEBI:30413"/>
    </ligand>
    <ligandPart>
        <name>Fe</name>
        <dbReference type="ChEBI" id="CHEBI:18248"/>
    </ligandPart>
</feature>
<dbReference type="PANTHER" id="PTHR46206">
    <property type="entry name" value="CYTOCHROME P450"/>
    <property type="match status" value="1"/>
</dbReference>
<accession>A0A261Y4T0</accession>
<dbReference type="AlphaFoldDB" id="A0A261Y4T0"/>
<dbReference type="OrthoDB" id="1844152at2759"/>
<evidence type="ECO:0000256" key="3">
    <source>
        <dbReference type="ARBA" id="ARBA00022723"/>
    </source>
</evidence>
<dbReference type="PROSITE" id="PS00086">
    <property type="entry name" value="CYTOCHROME_P450"/>
    <property type="match status" value="1"/>
</dbReference>
<dbReference type="GO" id="GO:0016705">
    <property type="term" value="F:oxidoreductase activity, acting on paired donors, with incorporation or reduction of molecular oxygen"/>
    <property type="evidence" value="ECO:0007669"/>
    <property type="project" value="InterPro"/>
</dbReference>
<dbReference type="InterPro" id="IPR017972">
    <property type="entry name" value="Cyt_P450_CS"/>
</dbReference>
<sequence length="537" mass="60988">MVLTGVLQLPEKVFERLPDAVQVYLERFKDASKGKQAAIIFAALVSGRLVWGIGKEQYMRLTKNLPPNVPYTLPIIGNTFEYFSDPHGFLRKVQERYGFPARIFVLGQKQTIVGKNMVREVMMAGDDKLSFSMGVRETFDLLSMLQFRPRPSGGKMTHELVTKHLTPNLKNFTPRVVRMLEGVSNEKLPSTNEPMTVDDTYALLSTMVAKAGASVFVGEKLCENRKLVELFRTMTSEVGEAFGRYALLQLLPSVQKFFIRYLWQYVFNVNRSYKVIIEAIEPEIQERERGMNGEIPGWERPNDILQDLIEDALPRGEERGDMLRYIAQDIVVLVFVSIHTTSHNSNLALWYLALHPEYVDELLDEQKQVFSETSDEDQGTPWTGTAIKKMVKLDSFVRETFRMRGDGADLPHKVISEKDCVLSNGMVVPKGEIIQLNLLEVNTDADVPGGHPEEFRPWRFVAANKNAIKVGADYLPFGMGKHACPGRFFAIQEIKTILAMIVGKYEISTPDDVDMYPRLGGPNNFKPKGRMIFKLRH</sequence>
<dbReference type="EMBL" id="MVBO01000012">
    <property type="protein sequence ID" value="OZJ05603.1"/>
    <property type="molecule type" value="Genomic_DNA"/>
</dbReference>
<comment type="caution">
    <text evidence="7">The sequence shown here is derived from an EMBL/GenBank/DDBJ whole genome shotgun (WGS) entry which is preliminary data.</text>
</comment>
<keyword evidence="4 5" id="KW-0408">Iron</keyword>
<evidence type="ECO:0008006" key="9">
    <source>
        <dbReference type="Google" id="ProtNLM"/>
    </source>
</evidence>
<keyword evidence="6" id="KW-0560">Oxidoreductase</keyword>
<dbReference type="SUPFAM" id="SSF48264">
    <property type="entry name" value="Cytochrome P450"/>
    <property type="match status" value="1"/>
</dbReference>
<name>A0A261Y4T0_9FUNG</name>
<dbReference type="GO" id="GO:0020037">
    <property type="term" value="F:heme binding"/>
    <property type="evidence" value="ECO:0007669"/>
    <property type="project" value="InterPro"/>
</dbReference>